<gene>
    <name evidence="2" type="ORF">J8A68_000697</name>
</gene>
<evidence type="ECO:0000259" key="1">
    <source>
        <dbReference type="Pfam" id="PF00149"/>
    </source>
</evidence>
<comment type="caution">
    <text evidence="2">The sequence shown here is derived from an EMBL/GenBank/DDBJ whole genome shotgun (WGS) entry which is preliminary data.</text>
</comment>
<dbReference type="AlphaFoldDB" id="A0A8J5V196"/>
<dbReference type="PANTHER" id="PTHR32440">
    <property type="entry name" value="PHOSPHATASE DCR2-RELATED-RELATED"/>
    <property type="match status" value="1"/>
</dbReference>
<organism evidence="2 3">
    <name type="scientific">[Candida] subhashii</name>
    <dbReference type="NCBI Taxonomy" id="561895"/>
    <lineage>
        <taxon>Eukaryota</taxon>
        <taxon>Fungi</taxon>
        <taxon>Dikarya</taxon>
        <taxon>Ascomycota</taxon>
        <taxon>Saccharomycotina</taxon>
        <taxon>Pichiomycetes</taxon>
        <taxon>Debaryomycetaceae</taxon>
        <taxon>Spathaspora</taxon>
    </lineage>
</organism>
<evidence type="ECO:0000313" key="3">
    <source>
        <dbReference type="Proteomes" id="UP000694255"/>
    </source>
</evidence>
<dbReference type="EMBL" id="JAGSYN010000046">
    <property type="protein sequence ID" value="KAG7665870.1"/>
    <property type="molecule type" value="Genomic_DNA"/>
</dbReference>
<dbReference type="GO" id="GO:0005737">
    <property type="term" value="C:cytoplasm"/>
    <property type="evidence" value="ECO:0007669"/>
    <property type="project" value="TreeGrafter"/>
</dbReference>
<dbReference type="Proteomes" id="UP000694255">
    <property type="component" value="Unassembled WGS sequence"/>
</dbReference>
<keyword evidence="3" id="KW-1185">Reference proteome</keyword>
<proteinExistence type="predicted"/>
<sequence length="515" mass="59530">MNKLYRKLLLLLSLIIIIGYYILPQESPLPLLLPLKSPLIQQPDYVITDIDLIKCYHKCSIPPNYQQIYPNIDSVAKSKVISYNIIIKSEPLDQAQEVIVDVSTEPIDESYQQIANFNKYKLYKKSIPISDNVNEPPQIRSIEVLFGNNEFQDPRPQHQTIHLPGDTLLHPILSLNKSPSTLPSQQYNEIIQHSRDKYKIMQLSDLHIGQTDRQCHNSKCFADSKTINFVDDAIQAEKPDMVVLTGDIFDIDRTRDYKSVLIKALSPILKHSLPFLYIFGDELNRIPDGPERQEVKTSILEYLSTLPGCLNDQIAENGKFLPYMDLEVRYKSESILITSLDSENLNDGHMSHIYRKARMDDDDDNDSKKQYDYKLLFFHHPLGEFRPVGKFKLVGSYNEKHPLGTATGMVRDMINCGYAAVGVGHEHENDACILYPEDDGKEERENKKSQKKKKAKKIWLCYSGVTGDSGITKLNRDYDRRMRMFEVDFELKRILSWKRTESDRKAFDYQQVYPL</sequence>
<dbReference type="RefSeq" id="XP_049266102.1">
    <property type="nucleotide sequence ID" value="XM_049410400.1"/>
</dbReference>
<evidence type="ECO:0000313" key="2">
    <source>
        <dbReference type="EMBL" id="KAG7665870.1"/>
    </source>
</evidence>
<protein>
    <submittedName>
        <fullName evidence="2">SIA1</fullName>
    </submittedName>
</protein>
<dbReference type="Pfam" id="PF00149">
    <property type="entry name" value="Metallophos"/>
    <property type="match status" value="1"/>
</dbReference>
<name>A0A8J5V196_9ASCO</name>
<accession>A0A8J5V196</accession>
<dbReference type="PANTHER" id="PTHR32440:SF0">
    <property type="entry name" value="PHOSPHATASE DCR2-RELATED"/>
    <property type="match status" value="1"/>
</dbReference>
<dbReference type="GeneID" id="73467498"/>
<dbReference type="GO" id="GO:0004721">
    <property type="term" value="F:phosphoprotein phosphatase activity"/>
    <property type="evidence" value="ECO:0007669"/>
    <property type="project" value="TreeGrafter"/>
</dbReference>
<dbReference type="InterPro" id="IPR004843">
    <property type="entry name" value="Calcineurin-like_PHP"/>
</dbReference>
<dbReference type="OrthoDB" id="783096at2759"/>
<reference evidence="2 3" key="1">
    <citation type="journal article" date="2021" name="DNA Res.">
        <title>Genome analysis of Candida subhashii reveals its hybrid nature and dual mitochondrial genome conformations.</title>
        <authorList>
            <person name="Mixao V."/>
            <person name="Hegedusova E."/>
            <person name="Saus E."/>
            <person name="Pryszcz L.P."/>
            <person name="Cillingova A."/>
            <person name="Nosek J."/>
            <person name="Gabaldon T."/>
        </authorList>
    </citation>
    <scope>NUCLEOTIDE SEQUENCE [LARGE SCALE GENOMIC DNA]</scope>
    <source>
        <strain evidence="2 3">CBS 10753</strain>
    </source>
</reference>
<feature type="domain" description="Calcineurin-like phosphoesterase" evidence="1">
    <location>
        <begin position="199"/>
        <end position="383"/>
    </location>
</feature>